<keyword evidence="3" id="KW-1185">Reference proteome</keyword>
<keyword evidence="1" id="KW-1133">Transmembrane helix</keyword>
<proteinExistence type="predicted"/>
<reference evidence="2 3" key="1">
    <citation type="submission" date="2022-12" db="EMBL/GenBank/DDBJ databases">
        <title>Complete genome sequencing of Dickeya lacustris type strain LMG30899.</title>
        <authorList>
            <person name="Dobhal S."/>
            <person name="Arizala D."/>
            <person name="Arif M."/>
        </authorList>
    </citation>
    <scope>NUCLEOTIDE SEQUENCE [LARGE SCALE GENOMIC DNA]</scope>
    <source>
        <strain evidence="2 3">LMG30899</strain>
    </source>
</reference>
<dbReference type="EMBL" id="CP114280">
    <property type="protein sequence ID" value="WFN54085.1"/>
    <property type="molecule type" value="Genomic_DNA"/>
</dbReference>
<sequence>MSQQISEKINDDEYCDKTTHVELDKKVMRQSWLRMLWVQASFNYQRMQSSGFLYAMLPALQRIHKNKHDLSVSLKLHNEFFNTSPWLVSFMQGVILAMEKGKQPIETIRSFKVAAMGPLGGIGDAMCQLTILPITASIAAALALDNLYIAPIIFLLLFNLIRFSIYIPLFNYGYKLGLSALGTLKQQSEAFSRGATILGLTVVGALTASFVRVRLGAEIHLGDTLINIQDGILDKIMPNILPLIVVIGCYKLIMRGLSPVKTMLGMIVGSVFLHYFGVL</sequence>
<dbReference type="InterPro" id="IPR004704">
    <property type="entry name" value="PTS_IID_man"/>
</dbReference>
<dbReference type="PANTHER" id="PTHR32502">
    <property type="entry name" value="N-ACETYLGALACTOSAMINE PERMEASE II COMPONENT-RELATED"/>
    <property type="match status" value="1"/>
</dbReference>
<keyword evidence="1" id="KW-0812">Transmembrane</keyword>
<dbReference type="RefSeq" id="WP_125258004.1">
    <property type="nucleotide sequence ID" value="NZ_CP114280.1"/>
</dbReference>
<dbReference type="InterPro" id="IPR050303">
    <property type="entry name" value="GatZ_KbaZ_carbometab"/>
</dbReference>
<dbReference type="PROSITE" id="PS51108">
    <property type="entry name" value="PTS_EIID"/>
    <property type="match status" value="1"/>
</dbReference>
<dbReference type="Pfam" id="PF03613">
    <property type="entry name" value="EIID-AGA"/>
    <property type="match status" value="1"/>
</dbReference>
<protein>
    <submittedName>
        <fullName evidence="2">PTS system mannose/fructose/sorbose family transporter subunit IID</fullName>
    </submittedName>
</protein>
<dbReference type="PANTHER" id="PTHR32502:SF23">
    <property type="entry name" value="TRANSPORT PROTEIN, PTS SYSTEM"/>
    <property type="match status" value="1"/>
</dbReference>
<feature type="transmembrane region" description="Helical" evidence="1">
    <location>
        <begin position="260"/>
        <end position="278"/>
    </location>
</feature>
<feature type="transmembrane region" description="Helical" evidence="1">
    <location>
        <begin position="148"/>
        <end position="169"/>
    </location>
</feature>
<evidence type="ECO:0000313" key="3">
    <source>
        <dbReference type="Proteomes" id="UP001219630"/>
    </source>
</evidence>
<accession>A0ABY8G0I9</accession>
<organism evidence="2 3">
    <name type="scientific">Dickeya lacustris</name>
    <dbReference type="NCBI Taxonomy" id="2259638"/>
    <lineage>
        <taxon>Bacteria</taxon>
        <taxon>Pseudomonadati</taxon>
        <taxon>Pseudomonadota</taxon>
        <taxon>Gammaproteobacteria</taxon>
        <taxon>Enterobacterales</taxon>
        <taxon>Pectobacteriaceae</taxon>
        <taxon>Dickeya</taxon>
    </lineage>
</organism>
<feature type="transmembrane region" description="Helical" evidence="1">
    <location>
        <begin position="190"/>
        <end position="211"/>
    </location>
</feature>
<gene>
    <name evidence="2" type="ORF">O1Q98_10135</name>
</gene>
<dbReference type="Proteomes" id="UP001219630">
    <property type="component" value="Chromosome"/>
</dbReference>
<evidence type="ECO:0000256" key="1">
    <source>
        <dbReference type="SAM" id="Phobius"/>
    </source>
</evidence>
<evidence type="ECO:0000313" key="2">
    <source>
        <dbReference type="EMBL" id="WFN54085.1"/>
    </source>
</evidence>
<keyword evidence="1" id="KW-0472">Membrane</keyword>
<name>A0ABY8G0I9_9GAMM</name>